<name>A0A4V3V7F6_9BACI</name>
<dbReference type="EMBL" id="SLUB01000033">
    <property type="protein sequence ID" value="THE11143.1"/>
    <property type="molecule type" value="Genomic_DNA"/>
</dbReference>
<comment type="caution">
    <text evidence="1">The sequence shown here is derived from an EMBL/GenBank/DDBJ whole genome shotgun (WGS) entry which is preliminary data.</text>
</comment>
<accession>A0A4V3V7F6</accession>
<dbReference type="RefSeq" id="WP_136380612.1">
    <property type="nucleotide sequence ID" value="NZ_SLUB01000033.1"/>
</dbReference>
<keyword evidence="1" id="KW-0413">Isomerase</keyword>
<evidence type="ECO:0000313" key="1">
    <source>
        <dbReference type="EMBL" id="THE11143.1"/>
    </source>
</evidence>
<sequence>MNSIILIEGKTKYTITLDPSVWIFDDRRVDLLTYFETDQVTQEDLSEYTKSISKHWDREIREGAIYPPTLKTEKRFLKEKVLTGTFGIPFSDFIKNAEPMEEATTLKIVQKEQETLVPLSKAYDAVLGFSKEGKPLREDGPVHFYFGDGSNQENPIKHIERFIIE</sequence>
<organism evidence="1 2">
    <name type="scientific">Bacillus timonensis</name>
    <dbReference type="NCBI Taxonomy" id="1033734"/>
    <lineage>
        <taxon>Bacteria</taxon>
        <taxon>Bacillati</taxon>
        <taxon>Bacillota</taxon>
        <taxon>Bacilli</taxon>
        <taxon>Bacillales</taxon>
        <taxon>Bacillaceae</taxon>
        <taxon>Bacillus</taxon>
    </lineage>
</organism>
<protein>
    <submittedName>
        <fullName evidence="1">Peptidyl-prolyl cis-trans isomerase</fullName>
    </submittedName>
</protein>
<gene>
    <name evidence="1" type="ORF">E1I69_15995</name>
</gene>
<evidence type="ECO:0000313" key="2">
    <source>
        <dbReference type="Proteomes" id="UP000306477"/>
    </source>
</evidence>
<dbReference type="STRING" id="1033734.GCA_000285535_00835"/>
<dbReference type="Proteomes" id="UP000306477">
    <property type="component" value="Unassembled WGS sequence"/>
</dbReference>
<dbReference type="OrthoDB" id="2404998at2"/>
<dbReference type="AlphaFoldDB" id="A0A4V3V7F6"/>
<reference evidence="1 2" key="1">
    <citation type="journal article" date="2019" name="Indoor Air">
        <title>Impacts of indoor surface finishes on bacterial viability.</title>
        <authorList>
            <person name="Hu J."/>
            <person name="Maamar S.B."/>
            <person name="Glawe A.J."/>
            <person name="Gottel N."/>
            <person name="Gilbert J.A."/>
            <person name="Hartmann E.M."/>
        </authorList>
    </citation>
    <scope>NUCLEOTIDE SEQUENCE [LARGE SCALE GENOMIC DNA]</scope>
    <source>
        <strain evidence="1 2">AF060A6</strain>
    </source>
</reference>
<dbReference type="GO" id="GO:0016853">
    <property type="term" value="F:isomerase activity"/>
    <property type="evidence" value="ECO:0007669"/>
    <property type="project" value="UniProtKB-KW"/>
</dbReference>
<keyword evidence="2" id="KW-1185">Reference proteome</keyword>
<proteinExistence type="predicted"/>